<evidence type="ECO:0000256" key="1">
    <source>
        <dbReference type="SAM" id="SignalP"/>
    </source>
</evidence>
<evidence type="ECO:0008006" key="4">
    <source>
        <dbReference type="Google" id="ProtNLM"/>
    </source>
</evidence>
<protein>
    <recommendedName>
        <fullName evidence="4">Alpha-amylase</fullName>
    </recommendedName>
</protein>
<feature type="chain" id="PRO_5045135596" description="Alpha-amylase" evidence="1">
    <location>
        <begin position="32"/>
        <end position="362"/>
    </location>
</feature>
<comment type="caution">
    <text evidence="2">The sequence shown here is derived from an EMBL/GenBank/DDBJ whole genome shotgun (WGS) entry which is preliminary data.</text>
</comment>
<evidence type="ECO:0000313" key="2">
    <source>
        <dbReference type="EMBL" id="MDT3315865.1"/>
    </source>
</evidence>
<evidence type="ECO:0000313" key="3">
    <source>
        <dbReference type="Proteomes" id="UP001251849"/>
    </source>
</evidence>
<dbReference type="Proteomes" id="UP001251849">
    <property type="component" value="Unassembled WGS sequence"/>
</dbReference>
<sequence>MTFRFTKIATTVGVATALVLSSLVAAAPANAAIVNACTVTLTAPKKISAASHEQIFYVDVAKSSAGQAPDCLESVTIALIRKKDNRELRSWRIDTSRVDYQNGRVQLELPAYPDFAIAGTYTATVQDASLSYSWASANGADYWTDSPRVVFTNATVDLRHAADTTMRLTRRIDGLAFSGTVTRFDPSCCSRAFVPQSGSRVALQKKSGSTWVTKKTVTSNSKGAYTAVIRDDAKGTWRAQLQSAPTHWADATGAKTIAKKTTGKAAGKVGISSEATYSWGAVVATTYTASVSFNAGAGFTAAPKDTTVKVQKRSAKGWKTIATRKTNSSGKASYTAKSKGTYRFVVPETKLTKTVTSASRSW</sequence>
<keyword evidence="1" id="KW-0732">Signal</keyword>
<name>A0ABU3G7R3_9MICO</name>
<accession>A0ABU3G7R3</accession>
<dbReference type="RefSeq" id="WP_311860507.1">
    <property type="nucleotide sequence ID" value="NZ_JAUZVV010000001.1"/>
</dbReference>
<dbReference type="EMBL" id="JAUZVV010000001">
    <property type="protein sequence ID" value="MDT3315865.1"/>
    <property type="molecule type" value="Genomic_DNA"/>
</dbReference>
<reference evidence="2 3" key="1">
    <citation type="submission" date="2023-08" db="EMBL/GenBank/DDBJ databases">
        <title>Microbacterium aquilitoris sp. nov. and Microbacterium gwkjibeachense sp. nov., isolated from beach.</title>
        <authorList>
            <person name="Lee S.D."/>
            <person name="Yang H."/>
            <person name="Kim I."/>
        </authorList>
    </citation>
    <scope>NUCLEOTIDE SEQUENCE [LARGE SCALE GENOMIC DNA]</scope>
    <source>
        <strain evidence="2 3">KSW4-11</strain>
    </source>
</reference>
<feature type="signal peptide" evidence="1">
    <location>
        <begin position="1"/>
        <end position="31"/>
    </location>
</feature>
<gene>
    <name evidence="2" type="ORF">Q9S71_03415</name>
</gene>
<organism evidence="2 3">
    <name type="scientific">Microbacterium gawkjiense</name>
    <dbReference type="NCBI Taxonomy" id="3067309"/>
    <lineage>
        <taxon>Bacteria</taxon>
        <taxon>Bacillati</taxon>
        <taxon>Actinomycetota</taxon>
        <taxon>Actinomycetes</taxon>
        <taxon>Micrococcales</taxon>
        <taxon>Microbacteriaceae</taxon>
        <taxon>Microbacterium</taxon>
    </lineage>
</organism>
<proteinExistence type="predicted"/>
<keyword evidence="3" id="KW-1185">Reference proteome</keyword>